<keyword evidence="4" id="KW-1185">Reference proteome</keyword>
<evidence type="ECO:0000313" key="4">
    <source>
        <dbReference type="Proteomes" id="UP000663421"/>
    </source>
</evidence>
<gene>
    <name evidence="3" type="ORF">I1A49_44875</name>
</gene>
<proteinExistence type="predicted"/>
<evidence type="ECO:0000313" key="3">
    <source>
        <dbReference type="EMBL" id="QPI61101.1"/>
    </source>
</evidence>
<dbReference type="PANTHER" id="PTHR21240">
    <property type="entry name" value="2-AMINO-3-CARBOXYLMUCONATE-6-SEMIALDEHYDE DECARBOXYLASE"/>
    <property type="match status" value="1"/>
</dbReference>
<evidence type="ECO:0000256" key="1">
    <source>
        <dbReference type="ARBA" id="ARBA00023239"/>
    </source>
</evidence>
<reference evidence="3 4" key="1">
    <citation type="submission" date="2020-11" db="EMBL/GenBank/DDBJ databases">
        <title>Complete genome sequence unveiled secondary metabolic potentials in Streptomyces solisilvae HNM0141.</title>
        <authorList>
            <person name="Huang X."/>
        </authorList>
    </citation>
    <scope>NUCLEOTIDE SEQUENCE [LARGE SCALE GENOMIC DNA]</scope>
    <source>
        <strain evidence="3 4">HNM0141</strain>
    </source>
</reference>
<feature type="domain" description="Amidohydrolase-related" evidence="2">
    <location>
        <begin position="34"/>
        <end position="317"/>
    </location>
</feature>
<sequence>MRLIALEEAFALPDFLSRQPLTKTSTSADLLALWNRQLVDFTEERLPLMDKHGIQVQVLSLTVPGIQGLTNAEEAIAESRRANDFLAEIIARHPDRFKGFAAVPLQEPEAAAAELERAVNDLGLSGALVNDHTNGHYYDEPQFDVFWDKLEELDVPLYLHPGAPAADSWHILKGHPELVGPVWTWGPETAGHTLRMVLGGVFDRHPRAKLILGHMGEGLPFHLARLDSRYACQSDQPLGRRPSAYFGDNIRITVSGVWSHAALVGAINAIGADAVMFAVDYPYESTEEAVAFLRSAPISADDREKVAHLNAERLLHLS</sequence>
<dbReference type="InterPro" id="IPR032465">
    <property type="entry name" value="ACMSD"/>
</dbReference>
<dbReference type="Gene3D" id="3.20.20.140">
    <property type="entry name" value="Metal-dependent hydrolases"/>
    <property type="match status" value="1"/>
</dbReference>
<dbReference type="InterPro" id="IPR006680">
    <property type="entry name" value="Amidohydro-rel"/>
</dbReference>
<dbReference type="Proteomes" id="UP000663421">
    <property type="component" value="Chromosome"/>
</dbReference>
<keyword evidence="1" id="KW-0456">Lyase</keyword>
<dbReference type="Pfam" id="PF04909">
    <property type="entry name" value="Amidohydro_2"/>
    <property type="match status" value="1"/>
</dbReference>
<dbReference type="EMBL" id="CP065050">
    <property type="protein sequence ID" value="QPI61101.1"/>
    <property type="molecule type" value="Genomic_DNA"/>
</dbReference>
<organism evidence="3 4">
    <name type="scientific">Streptomyces malaysiensis</name>
    <dbReference type="NCBI Taxonomy" id="92644"/>
    <lineage>
        <taxon>Bacteria</taxon>
        <taxon>Bacillati</taxon>
        <taxon>Actinomycetota</taxon>
        <taxon>Actinomycetes</taxon>
        <taxon>Kitasatosporales</taxon>
        <taxon>Streptomycetaceae</taxon>
        <taxon>Streptomyces</taxon>
        <taxon>Streptomyces violaceusniger group</taxon>
    </lineage>
</organism>
<dbReference type="PANTHER" id="PTHR21240:SF30">
    <property type="entry name" value="AMIDOHYDROLASE-RELATED DOMAIN-CONTAINING PROTEIN-RELATED"/>
    <property type="match status" value="1"/>
</dbReference>
<name>A0ABX6WL82_STRMQ</name>
<dbReference type="InterPro" id="IPR032466">
    <property type="entry name" value="Metal_Hydrolase"/>
</dbReference>
<dbReference type="SUPFAM" id="SSF51556">
    <property type="entry name" value="Metallo-dependent hydrolases"/>
    <property type="match status" value="1"/>
</dbReference>
<evidence type="ECO:0000259" key="2">
    <source>
        <dbReference type="Pfam" id="PF04909"/>
    </source>
</evidence>
<accession>A0ABX6WL82</accession>
<protein>
    <submittedName>
        <fullName evidence="3">Amidohydrolase</fullName>
    </submittedName>
</protein>